<evidence type="ECO:0000313" key="2">
    <source>
        <dbReference type="EMBL" id="SER71722.1"/>
    </source>
</evidence>
<sequence length="305" mass="34159">MTAIVPTVYPSLISRACAALDESPVFKEVPDGYIRVILRIIKKINLKRPDSPIVASRAKIAEESGKSVETVHRVVRWLELRGLIKREQRARPELRGSSSPLIPTEKLLDTLLLSKQAKASVNDKYPSKISDSQLPNQSSSPPLRQNGRFERIGKVMLPTDLAWLVKEQGMHCSGVLQLMKLASQAQQRLSTVVAATRKYLEGLEGRALYAYLRALLTKGKDFGKRATEEARSAADLEEREYLKHKAEALAGRTFKSRDDKLLVMVDNLGMLIEVRDGRRLARPFCRAFVEAIEAGRLRAVQGVYL</sequence>
<reference evidence="2 3" key="1">
    <citation type="submission" date="2016-10" db="EMBL/GenBank/DDBJ databases">
        <authorList>
            <person name="de Groot N.N."/>
        </authorList>
    </citation>
    <scope>NUCLEOTIDE SEQUENCE [LARGE SCALE GENOMIC DNA]</scope>
    <source>
        <strain evidence="2 3">ATCC 35958</strain>
    </source>
</reference>
<dbReference type="AlphaFoldDB" id="A0A1H9RGA2"/>
<keyword evidence="3" id="KW-1185">Reference proteome</keyword>
<organism evidence="2 3">
    <name type="scientific">Giesbergeria anulus</name>
    <dbReference type="NCBI Taxonomy" id="180197"/>
    <lineage>
        <taxon>Bacteria</taxon>
        <taxon>Pseudomonadati</taxon>
        <taxon>Pseudomonadota</taxon>
        <taxon>Betaproteobacteria</taxon>
        <taxon>Burkholderiales</taxon>
        <taxon>Comamonadaceae</taxon>
        <taxon>Giesbergeria</taxon>
    </lineage>
</organism>
<name>A0A1H9RGA2_9BURK</name>
<feature type="compositionally biased region" description="Low complexity" evidence="1">
    <location>
        <begin position="130"/>
        <end position="146"/>
    </location>
</feature>
<dbReference type="EMBL" id="FOGD01000013">
    <property type="protein sequence ID" value="SER71722.1"/>
    <property type="molecule type" value="Genomic_DNA"/>
</dbReference>
<evidence type="ECO:0000313" key="3">
    <source>
        <dbReference type="Proteomes" id="UP000199766"/>
    </source>
</evidence>
<proteinExistence type="predicted"/>
<accession>A0A1H9RGA2</accession>
<evidence type="ECO:0000256" key="1">
    <source>
        <dbReference type="SAM" id="MobiDB-lite"/>
    </source>
</evidence>
<feature type="region of interest" description="Disordered" evidence="1">
    <location>
        <begin position="123"/>
        <end position="147"/>
    </location>
</feature>
<dbReference type="OrthoDB" id="8907558at2"/>
<dbReference type="RefSeq" id="WP_091458797.1">
    <property type="nucleotide sequence ID" value="NZ_FOGD01000013.1"/>
</dbReference>
<protein>
    <submittedName>
        <fullName evidence="2">Uncharacterized protein</fullName>
    </submittedName>
</protein>
<dbReference type="Proteomes" id="UP000199766">
    <property type="component" value="Unassembled WGS sequence"/>
</dbReference>
<gene>
    <name evidence="2" type="ORF">SAMN02982919_02863</name>
</gene>